<comment type="caution">
    <text evidence="2">The sequence shown here is derived from an EMBL/GenBank/DDBJ whole genome shotgun (WGS) entry which is preliminary data.</text>
</comment>
<dbReference type="Proteomes" id="UP001232156">
    <property type="component" value="Unassembled WGS sequence"/>
</dbReference>
<organism evidence="2 3">
    <name type="scientific">Yanghanlia caeni</name>
    <dbReference type="NCBI Taxonomy" id="3064283"/>
    <lineage>
        <taxon>Bacteria</taxon>
        <taxon>Pseudomonadati</taxon>
        <taxon>Pseudomonadota</taxon>
        <taxon>Betaproteobacteria</taxon>
        <taxon>Burkholderiales</taxon>
        <taxon>Alcaligenaceae</taxon>
        <taxon>Yanghanlia</taxon>
    </lineage>
</organism>
<accession>A0ABU1D595</accession>
<evidence type="ECO:0000256" key="1">
    <source>
        <dbReference type="SAM" id="MobiDB-lite"/>
    </source>
</evidence>
<proteinExistence type="predicted"/>
<name>A0ABU1D595_9BURK</name>
<evidence type="ECO:0000313" key="3">
    <source>
        <dbReference type="Proteomes" id="UP001232156"/>
    </source>
</evidence>
<feature type="region of interest" description="Disordered" evidence="1">
    <location>
        <begin position="101"/>
        <end position="128"/>
    </location>
</feature>
<gene>
    <name evidence="2" type="ORF">Q8947_06040</name>
</gene>
<reference evidence="2 3" key="1">
    <citation type="submission" date="2023-08" db="EMBL/GenBank/DDBJ databases">
        <title>Alcaligenaceae gen. nov., a novel taxon isolated from the sludge of Yixing Pesticide Factory.</title>
        <authorList>
            <person name="Ruan L."/>
        </authorList>
    </citation>
    <scope>NUCLEOTIDE SEQUENCE [LARGE SCALE GENOMIC DNA]</scope>
    <source>
        <strain evidence="2 3">LG-2</strain>
    </source>
</reference>
<sequence>MTAFAISTERWRPPKPRVGQRALEKVLNRHTAVSCPESRLFVAVISAAIVDCLSLGKGVRREARRFLLGDDLGLWCDWVGLNPDFVRRIAHQAGYLADEQQHWEGGRAKAPAQAQHPTATPNPEGASE</sequence>
<dbReference type="RefSeq" id="WP_347286732.1">
    <property type="nucleotide sequence ID" value="NZ_JAUZQE010000010.1"/>
</dbReference>
<keyword evidence="3" id="KW-1185">Reference proteome</keyword>
<feature type="compositionally biased region" description="Low complexity" evidence="1">
    <location>
        <begin position="110"/>
        <end position="128"/>
    </location>
</feature>
<evidence type="ECO:0000313" key="2">
    <source>
        <dbReference type="EMBL" id="MDR4125541.1"/>
    </source>
</evidence>
<dbReference type="EMBL" id="JAUZQE010000010">
    <property type="protein sequence ID" value="MDR4125541.1"/>
    <property type="molecule type" value="Genomic_DNA"/>
</dbReference>
<protein>
    <submittedName>
        <fullName evidence="2">Uncharacterized protein</fullName>
    </submittedName>
</protein>